<feature type="signal peptide" evidence="2">
    <location>
        <begin position="1"/>
        <end position="24"/>
    </location>
</feature>
<reference evidence="4 5" key="1">
    <citation type="submission" date="2014-07" db="EMBL/GenBank/DDBJ databases">
        <title>Genome of Chryseobacterium piperi CTM.</title>
        <authorList>
            <person name="Pipes S.E."/>
            <person name="Stropko S.J."/>
            <person name="Newman J.D."/>
        </authorList>
    </citation>
    <scope>NUCLEOTIDE SEQUENCE [LARGE SCALE GENOMIC DNA]</scope>
    <source>
        <strain evidence="4 5">CTM</strain>
    </source>
</reference>
<feature type="chain" id="PRO_5001804187" evidence="2">
    <location>
        <begin position="25"/>
        <end position="152"/>
    </location>
</feature>
<dbReference type="InterPro" id="IPR002901">
    <property type="entry name" value="MGlyc_endo_b_GlcNAc-like_dom"/>
</dbReference>
<keyword evidence="1" id="KW-0378">Hydrolase</keyword>
<dbReference type="SUPFAM" id="SSF53955">
    <property type="entry name" value="Lysozyme-like"/>
    <property type="match status" value="1"/>
</dbReference>
<organism evidence="4 5">
    <name type="scientific">Chryseobacterium piperi</name>
    <dbReference type="NCBI Taxonomy" id="558152"/>
    <lineage>
        <taxon>Bacteria</taxon>
        <taxon>Pseudomonadati</taxon>
        <taxon>Bacteroidota</taxon>
        <taxon>Flavobacteriia</taxon>
        <taxon>Flavobacteriales</taxon>
        <taxon>Weeksellaceae</taxon>
        <taxon>Chryseobacterium group</taxon>
        <taxon>Chryseobacterium</taxon>
    </lineage>
</organism>
<dbReference type="InterPro" id="IPR051056">
    <property type="entry name" value="Glycosyl_Hydrolase_73"/>
</dbReference>
<evidence type="ECO:0000313" key="5">
    <source>
        <dbReference type="Proteomes" id="UP000028709"/>
    </source>
</evidence>
<gene>
    <name evidence="4" type="ORF">IQ37_11290</name>
</gene>
<dbReference type="RefSeq" id="WP_034685081.1">
    <property type="nucleotide sequence ID" value="NZ_CP023049.2"/>
</dbReference>
<dbReference type="Pfam" id="PF01832">
    <property type="entry name" value="Glucosaminidase"/>
    <property type="match status" value="1"/>
</dbReference>
<dbReference type="InterPro" id="IPR023346">
    <property type="entry name" value="Lysozyme-like_dom_sf"/>
</dbReference>
<comment type="caution">
    <text evidence="4">The sequence shown here is derived from an EMBL/GenBank/DDBJ whole genome shotgun (WGS) entry which is preliminary data.</text>
</comment>
<proteinExistence type="predicted"/>
<protein>
    <submittedName>
        <fullName evidence="4">Muramidase</fullName>
    </submittedName>
</protein>
<evidence type="ECO:0000259" key="3">
    <source>
        <dbReference type="SMART" id="SM00047"/>
    </source>
</evidence>
<keyword evidence="5" id="KW-1185">Reference proteome</keyword>
<dbReference type="PANTHER" id="PTHR33308">
    <property type="entry name" value="PEPTIDOGLYCAN HYDROLASE FLGJ"/>
    <property type="match status" value="1"/>
</dbReference>
<dbReference type="eggNOG" id="COG1705">
    <property type="taxonomic scope" value="Bacteria"/>
</dbReference>
<accession>A0A086BCG6</accession>
<dbReference type="SMART" id="SM00047">
    <property type="entry name" value="LYZ2"/>
    <property type="match status" value="1"/>
</dbReference>
<dbReference type="PANTHER" id="PTHR33308:SF9">
    <property type="entry name" value="PEPTIDOGLYCAN HYDROLASE FLGJ"/>
    <property type="match status" value="1"/>
</dbReference>
<dbReference type="Proteomes" id="UP000028709">
    <property type="component" value="Unassembled WGS sequence"/>
</dbReference>
<name>A0A086BCG6_9FLAO</name>
<dbReference type="AlphaFoldDB" id="A0A086BCG6"/>
<dbReference type="STRING" id="558152.IQ37_11290"/>
<keyword evidence="2" id="KW-0732">Signal</keyword>
<evidence type="ECO:0000256" key="2">
    <source>
        <dbReference type="SAM" id="SignalP"/>
    </source>
</evidence>
<evidence type="ECO:0000256" key="1">
    <source>
        <dbReference type="ARBA" id="ARBA00022801"/>
    </source>
</evidence>
<dbReference type="GO" id="GO:0004040">
    <property type="term" value="F:amidase activity"/>
    <property type="evidence" value="ECO:0007669"/>
    <property type="project" value="InterPro"/>
</dbReference>
<dbReference type="EMBL" id="JPRJ01000019">
    <property type="protein sequence ID" value="KFF26630.1"/>
    <property type="molecule type" value="Genomic_DNA"/>
</dbReference>
<dbReference type="KEGG" id="cpip:CJF12_03460"/>
<dbReference type="OrthoDB" id="1371721at2"/>
<dbReference type="Gene3D" id="1.10.530.10">
    <property type="match status" value="1"/>
</dbReference>
<sequence>MKNSKYIKVAIISFFFFCFTTANAQRSYIEDHKNIATELSKQYGIPSSIILAIAIVESGAGTSKASKTLNNHFGIVGKNDVNTSRFKSFNSVRESYEAFCRMLSRKKLYNQLKDNNNYNDWVKAIASSGYSTKPNEWMKKINSTIAKFGLQK</sequence>
<feature type="domain" description="Mannosyl-glycoprotein endo-beta-N-acetylglucosamidase-like" evidence="3">
    <location>
        <begin position="18"/>
        <end position="149"/>
    </location>
</feature>
<evidence type="ECO:0000313" key="4">
    <source>
        <dbReference type="EMBL" id="KFF26630.1"/>
    </source>
</evidence>